<feature type="domain" description="Thioredoxin" evidence="1">
    <location>
        <begin position="4"/>
        <end position="59"/>
    </location>
</feature>
<name>A0A837IW92_9LACO</name>
<dbReference type="Gene3D" id="3.40.30.10">
    <property type="entry name" value="Glutaredoxin"/>
    <property type="match status" value="1"/>
</dbReference>
<evidence type="ECO:0000313" key="2">
    <source>
        <dbReference type="EMBL" id="KLA47068.1"/>
    </source>
</evidence>
<evidence type="ECO:0000313" key="3">
    <source>
        <dbReference type="Proteomes" id="UP000035618"/>
    </source>
</evidence>
<evidence type="ECO:0000259" key="1">
    <source>
        <dbReference type="Pfam" id="PF00085"/>
    </source>
</evidence>
<dbReference type="InterPro" id="IPR036249">
    <property type="entry name" value="Thioredoxin-like_sf"/>
</dbReference>
<protein>
    <submittedName>
        <fullName evidence="2">Thioredoxin</fullName>
    </submittedName>
</protein>
<dbReference type="SUPFAM" id="SSF52833">
    <property type="entry name" value="Thioredoxin-like"/>
    <property type="match status" value="1"/>
</dbReference>
<sequence length="59" mass="6574">MQMVKKLTDDNFKKETSNGFSLVAFIASWCPPCNRQAPVIDELDSEVGKLITVGRLDTD</sequence>
<dbReference type="Pfam" id="PF00085">
    <property type="entry name" value="Thioredoxin"/>
    <property type="match status" value="1"/>
</dbReference>
<dbReference type="Proteomes" id="UP000035618">
    <property type="component" value="Unassembled WGS sequence"/>
</dbReference>
<reference evidence="2 3" key="1">
    <citation type="journal article" date="2015" name="BMC Microbiol.">
        <title>Lactobacillus ruminis strains cluster according to their mammalian gut source.</title>
        <authorList>
            <person name="O' Donnell M.M."/>
            <person name="Harris H.M."/>
            <person name="Lynch D.B."/>
            <person name="Ross R.P."/>
            <person name="O'Toole P.W."/>
        </authorList>
    </citation>
    <scope>NUCLEOTIDE SEQUENCE [LARGE SCALE GENOMIC DNA]</scope>
    <source>
        <strain evidence="2 3">ATCC 27780</strain>
    </source>
</reference>
<dbReference type="EMBL" id="JHAJ01000020">
    <property type="protein sequence ID" value="KLA47068.1"/>
    <property type="molecule type" value="Genomic_DNA"/>
</dbReference>
<accession>A0A837IW92</accession>
<gene>
    <name evidence="2" type="ORF">LRB_402</name>
</gene>
<dbReference type="InterPro" id="IPR013766">
    <property type="entry name" value="Thioredoxin_domain"/>
</dbReference>
<proteinExistence type="predicted"/>
<comment type="caution">
    <text evidence="2">The sequence shown here is derived from an EMBL/GenBank/DDBJ whole genome shotgun (WGS) entry which is preliminary data.</text>
</comment>
<organism evidence="2 3">
    <name type="scientific">Ligilactobacillus ruminis</name>
    <dbReference type="NCBI Taxonomy" id="1623"/>
    <lineage>
        <taxon>Bacteria</taxon>
        <taxon>Bacillati</taxon>
        <taxon>Bacillota</taxon>
        <taxon>Bacilli</taxon>
        <taxon>Lactobacillales</taxon>
        <taxon>Lactobacillaceae</taxon>
        <taxon>Ligilactobacillus</taxon>
    </lineage>
</organism>
<dbReference type="CDD" id="cd02947">
    <property type="entry name" value="TRX_family"/>
    <property type="match status" value="1"/>
</dbReference>
<dbReference type="AlphaFoldDB" id="A0A837IW92"/>